<proteinExistence type="predicted"/>
<protein>
    <submittedName>
        <fullName evidence="2">Uncharacterized protein</fullName>
    </submittedName>
</protein>
<evidence type="ECO:0000256" key="1">
    <source>
        <dbReference type="SAM" id="MobiDB-lite"/>
    </source>
</evidence>
<feature type="region of interest" description="Disordered" evidence="1">
    <location>
        <begin position="144"/>
        <end position="165"/>
    </location>
</feature>
<sequence>MADKASIVKDLQAGSLTRRHAGTEDARQVGAAFQKGDIGSGFANPVRDVVRSGNWRGPLKVATYGLTGITALCVFVYATPEYDQFGEENCFTGLKRAVRLQRDRLLGVETPEALKQPAKPIVTPGTLQRMMGVIFSGVTGKKKETSLQADAQPDVEPQAGLKINE</sequence>
<dbReference type="AlphaFoldDB" id="A0A7S2WHR7"/>
<organism evidence="2">
    <name type="scientific">Mucochytrium quahogii</name>
    <dbReference type="NCBI Taxonomy" id="96639"/>
    <lineage>
        <taxon>Eukaryota</taxon>
        <taxon>Sar</taxon>
        <taxon>Stramenopiles</taxon>
        <taxon>Bigyra</taxon>
        <taxon>Labyrinthulomycetes</taxon>
        <taxon>Thraustochytrida</taxon>
        <taxon>Thraustochytriidae</taxon>
        <taxon>Mucochytrium</taxon>
    </lineage>
</organism>
<name>A0A7S2WHR7_9STRA</name>
<reference evidence="2" key="1">
    <citation type="submission" date="2021-01" db="EMBL/GenBank/DDBJ databases">
        <authorList>
            <person name="Corre E."/>
            <person name="Pelletier E."/>
            <person name="Niang G."/>
            <person name="Scheremetjew M."/>
            <person name="Finn R."/>
            <person name="Kale V."/>
            <person name="Holt S."/>
            <person name="Cochrane G."/>
            <person name="Meng A."/>
            <person name="Brown T."/>
            <person name="Cohen L."/>
        </authorList>
    </citation>
    <scope>NUCLEOTIDE SEQUENCE</scope>
    <source>
        <strain evidence="2">NY070348D</strain>
    </source>
</reference>
<dbReference type="EMBL" id="HBHK01015835">
    <property type="protein sequence ID" value="CAD9688576.1"/>
    <property type="molecule type" value="Transcribed_RNA"/>
</dbReference>
<gene>
    <name evidence="2" type="ORF">QSP1433_LOCUS9922</name>
</gene>
<accession>A0A7S2WHR7</accession>
<evidence type="ECO:0000313" key="2">
    <source>
        <dbReference type="EMBL" id="CAD9688576.1"/>
    </source>
</evidence>